<comment type="similarity">
    <text evidence="1 7">Belongs to the eukaryotic initiation factor 4E family.</text>
</comment>
<evidence type="ECO:0000256" key="2">
    <source>
        <dbReference type="ARBA" id="ARBA00022540"/>
    </source>
</evidence>
<evidence type="ECO:0000256" key="1">
    <source>
        <dbReference type="ARBA" id="ARBA00009860"/>
    </source>
</evidence>
<dbReference type="Pfam" id="PF01652">
    <property type="entry name" value="IF4E"/>
    <property type="match status" value="1"/>
</dbReference>
<name>S5MCP9_DROME</name>
<dbReference type="VEuPathDB" id="VectorBase:FBgn0035823"/>
<evidence type="ECO:0000256" key="7">
    <source>
        <dbReference type="RuleBase" id="RU004374"/>
    </source>
</evidence>
<dbReference type="PROSITE" id="PS00813">
    <property type="entry name" value="IF4E"/>
    <property type="match status" value="1"/>
</dbReference>
<sequence length="284" mass="32876">FRLGLEKCAKVFLVISKQFPLESRQNSLRTQPSANKLRLPVRIGKKNKSTNNMASAQVQSFDIMKQQDQQHQLNSIHKHHHHHEGVPLESNSPEPIDEEIYQVEYKHPLEHVWTLWYLENDRTKHWKDMLNEITEIDSVETFWSLYHTIKTPAELKIGCDYSVFKKGIKPMWEDEANIKGGRWLVTVSKSAKAELDQIWLDILLLMVGQNFEYSDEICGAVINIRNKSNKISVWTANGSNEMAILEIGQKLKILLHLQSHSLQYQLHSDAMSKFNSGVKSVYTL</sequence>
<evidence type="ECO:0000313" key="9">
    <source>
        <dbReference type="EMBL" id="AGR50377.1"/>
    </source>
</evidence>
<accession>S5MCP9</accession>
<dbReference type="InterPro" id="IPR019770">
    <property type="entry name" value="TIF_eIF_4E_CS"/>
</dbReference>
<protein>
    <recommendedName>
        <fullName evidence="6">eIF-4F 25 kDa subunit</fullName>
    </recommendedName>
</protein>
<dbReference type="ExpressionAtlas" id="S5MCP9">
    <property type="expression patterns" value="baseline and differential"/>
</dbReference>
<feature type="region of interest" description="Disordered" evidence="8">
    <location>
        <begin position="74"/>
        <end position="93"/>
    </location>
</feature>
<dbReference type="GO" id="GO:0005737">
    <property type="term" value="C:cytoplasm"/>
    <property type="evidence" value="ECO:0007669"/>
    <property type="project" value="InterPro"/>
</dbReference>
<dbReference type="GO" id="GO:0000340">
    <property type="term" value="F:RNA 7-methylguanosine cap binding"/>
    <property type="evidence" value="ECO:0007669"/>
    <property type="project" value="UniProtKB-ARBA"/>
</dbReference>
<feature type="non-terminal residue" evidence="9">
    <location>
        <position position="1"/>
    </location>
</feature>
<dbReference type="EMBL" id="BT150183">
    <property type="protein sequence ID" value="AGR50377.1"/>
    <property type="molecule type" value="mRNA"/>
</dbReference>
<evidence type="ECO:0000256" key="5">
    <source>
        <dbReference type="ARBA" id="ARBA00022917"/>
    </source>
</evidence>
<dbReference type="HOGENOM" id="CLU_043552_1_0_1"/>
<dbReference type="InterPro" id="IPR023398">
    <property type="entry name" value="TIF_eIF4e-like"/>
</dbReference>
<keyword evidence="2 7" id="KW-0396">Initiation factor</keyword>
<evidence type="ECO:0000256" key="4">
    <source>
        <dbReference type="ARBA" id="ARBA00022884"/>
    </source>
</evidence>
<dbReference type="Gene3D" id="3.30.760.10">
    <property type="entry name" value="RNA Cap, Translation Initiation Factor Eif4e"/>
    <property type="match status" value="1"/>
</dbReference>
<dbReference type="AlphaFoldDB" id="S5MCP9"/>
<evidence type="ECO:0000256" key="8">
    <source>
        <dbReference type="SAM" id="MobiDB-lite"/>
    </source>
</evidence>
<dbReference type="SUPFAM" id="SSF55418">
    <property type="entry name" value="eIF4e-like"/>
    <property type="match status" value="1"/>
</dbReference>
<dbReference type="PANTHER" id="PTHR11960:SF8">
    <property type="entry name" value="EUKARYOTIC TRANSLATION INITIATION FACTOR 4E1-RELATED"/>
    <property type="match status" value="1"/>
</dbReference>
<organism evidence="9">
    <name type="scientific">Drosophila melanogaster</name>
    <name type="common">Fruit fly</name>
    <dbReference type="NCBI Taxonomy" id="7227"/>
    <lineage>
        <taxon>Eukaryota</taxon>
        <taxon>Metazoa</taxon>
        <taxon>Ecdysozoa</taxon>
        <taxon>Arthropoda</taxon>
        <taxon>Hexapoda</taxon>
        <taxon>Insecta</taxon>
        <taxon>Pterygota</taxon>
        <taxon>Neoptera</taxon>
        <taxon>Endopterygota</taxon>
        <taxon>Diptera</taxon>
        <taxon>Brachycera</taxon>
        <taxon>Muscomorpha</taxon>
        <taxon>Ephydroidea</taxon>
        <taxon>Drosophilidae</taxon>
        <taxon>Drosophila</taxon>
        <taxon>Sophophora</taxon>
    </lineage>
</organism>
<evidence type="ECO:0000256" key="6">
    <source>
        <dbReference type="ARBA" id="ARBA00032656"/>
    </source>
</evidence>
<keyword evidence="3" id="KW-0810">Translation regulation</keyword>
<dbReference type="GO" id="GO:0003743">
    <property type="term" value="F:translation initiation factor activity"/>
    <property type="evidence" value="ECO:0007669"/>
    <property type="project" value="UniProtKB-KW"/>
</dbReference>
<dbReference type="Bgee" id="FBgn0035823">
    <property type="expression patterns" value="Expressed in testis and 26 other cell types or tissues"/>
</dbReference>
<evidence type="ECO:0000256" key="3">
    <source>
        <dbReference type="ARBA" id="ARBA00022845"/>
    </source>
</evidence>
<dbReference type="InterPro" id="IPR001040">
    <property type="entry name" value="TIF_eIF_4E"/>
</dbReference>
<dbReference type="PANTHER" id="PTHR11960">
    <property type="entry name" value="EUKARYOTIC TRANSLATION INITIATION FACTOR 4E RELATED"/>
    <property type="match status" value="1"/>
</dbReference>
<keyword evidence="5 7" id="KW-0648">Protein biosynthesis</keyword>
<keyword evidence="4 7" id="KW-0694">RNA-binding</keyword>
<proteinExistence type="evidence at transcript level"/>
<dbReference type="GO" id="GO:0006417">
    <property type="term" value="P:regulation of translation"/>
    <property type="evidence" value="ECO:0007669"/>
    <property type="project" value="UniProtKB-KW"/>
</dbReference>
<reference evidence="9" key="1">
    <citation type="submission" date="2013-07" db="EMBL/GenBank/DDBJ databases">
        <authorList>
            <person name="Carlson J."/>
            <person name="Booth B."/>
            <person name="Frise E."/>
            <person name="Park S."/>
            <person name="Wan K."/>
            <person name="Yu C."/>
            <person name="Celniker S."/>
        </authorList>
    </citation>
    <scope>NUCLEOTIDE SEQUENCE</scope>
</reference>
<gene>
    <name evidence="9" type="primary">eIF4E-5-RA</name>
</gene>
<dbReference type="FunFam" id="3.30.760.10:FF:000010">
    <property type="entry name" value="Eukaryotic translation initiation factor 4E1"/>
    <property type="match status" value="1"/>
</dbReference>
<dbReference type="OrthoDB" id="590761at2759"/>